<organism evidence="12 13">
    <name type="scientific">Halarsenatibacter silvermanii</name>
    <dbReference type="NCBI Taxonomy" id="321763"/>
    <lineage>
        <taxon>Bacteria</taxon>
        <taxon>Bacillati</taxon>
        <taxon>Bacillota</taxon>
        <taxon>Clostridia</taxon>
        <taxon>Halanaerobiales</taxon>
        <taxon>Halarsenatibacteraceae</taxon>
        <taxon>Halarsenatibacter</taxon>
    </lineage>
</organism>
<dbReference type="SMART" id="SM00822">
    <property type="entry name" value="PKS_KR"/>
    <property type="match status" value="1"/>
</dbReference>
<dbReference type="PANTHER" id="PTHR42879">
    <property type="entry name" value="3-OXOACYL-(ACYL-CARRIER-PROTEIN) REDUCTASE"/>
    <property type="match status" value="1"/>
</dbReference>
<keyword evidence="13" id="KW-1185">Reference proteome</keyword>
<keyword evidence="4 9" id="KW-0521">NADP</keyword>
<keyword evidence="10" id="KW-0444">Lipid biosynthesis</keyword>
<evidence type="ECO:0000256" key="3">
    <source>
        <dbReference type="ARBA" id="ARBA00012948"/>
    </source>
</evidence>
<evidence type="ECO:0000256" key="1">
    <source>
        <dbReference type="ARBA" id="ARBA00005194"/>
    </source>
</evidence>
<dbReference type="RefSeq" id="WP_089760311.1">
    <property type="nucleotide sequence ID" value="NZ_FNGO01000011.1"/>
</dbReference>
<dbReference type="InterPro" id="IPR020904">
    <property type="entry name" value="Sc_DH/Rdtase_CS"/>
</dbReference>
<dbReference type="NCBIfam" id="NF009466">
    <property type="entry name" value="PRK12826.1-2"/>
    <property type="match status" value="1"/>
</dbReference>
<evidence type="ECO:0000256" key="5">
    <source>
        <dbReference type="ARBA" id="ARBA00023002"/>
    </source>
</evidence>
<feature type="domain" description="Ketoreductase" evidence="11">
    <location>
        <begin position="6"/>
        <end position="195"/>
    </location>
</feature>
<accession>A0A1G9NT98</accession>
<evidence type="ECO:0000256" key="9">
    <source>
        <dbReference type="PIRSR" id="PIRSR611284-2"/>
    </source>
</evidence>
<keyword evidence="10" id="KW-0275">Fatty acid biosynthesis</keyword>
<dbReference type="InterPro" id="IPR002347">
    <property type="entry name" value="SDR_fam"/>
</dbReference>
<evidence type="ECO:0000256" key="10">
    <source>
        <dbReference type="RuleBase" id="RU366074"/>
    </source>
</evidence>
<dbReference type="PANTHER" id="PTHR42879:SF2">
    <property type="entry name" value="3-OXOACYL-[ACYL-CARRIER-PROTEIN] REDUCTASE FABG"/>
    <property type="match status" value="1"/>
</dbReference>
<evidence type="ECO:0000313" key="13">
    <source>
        <dbReference type="Proteomes" id="UP000199476"/>
    </source>
</evidence>
<dbReference type="InterPro" id="IPR050259">
    <property type="entry name" value="SDR"/>
</dbReference>
<feature type="binding site" evidence="9">
    <location>
        <position position="94"/>
    </location>
    <ligand>
        <name>NADP(+)</name>
        <dbReference type="ChEBI" id="CHEBI:58349"/>
    </ligand>
</feature>
<feature type="active site" description="Proton acceptor" evidence="8">
    <location>
        <position position="159"/>
    </location>
</feature>
<evidence type="ECO:0000256" key="4">
    <source>
        <dbReference type="ARBA" id="ARBA00022857"/>
    </source>
</evidence>
<comment type="function">
    <text evidence="10">Catalyzes the NADPH-dependent reduction of beta-ketoacyl-ACP substrates to beta-hydroxyacyl-ACP products, the first reductive step in the elongation cycle of fatty acid biosynthesis.</text>
</comment>
<dbReference type="NCBIfam" id="TIGR01830">
    <property type="entry name" value="3oxo_ACP_reduc"/>
    <property type="match status" value="1"/>
</dbReference>
<dbReference type="UniPathway" id="UPA00094"/>
<evidence type="ECO:0000259" key="11">
    <source>
        <dbReference type="SMART" id="SM00822"/>
    </source>
</evidence>
<dbReference type="InterPro" id="IPR057326">
    <property type="entry name" value="KR_dom"/>
</dbReference>
<keyword evidence="10" id="KW-0443">Lipid metabolism</keyword>
<evidence type="ECO:0000313" key="12">
    <source>
        <dbReference type="EMBL" id="SDL89792.1"/>
    </source>
</evidence>
<dbReference type="GO" id="GO:0008202">
    <property type="term" value="P:steroid metabolic process"/>
    <property type="evidence" value="ECO:0007669"/>
    <property type="project" value="UniProtKB-KW"/>
</dbReference>
<comment type="similarity">
    <text evidence="2 10">Belongs to the short-chain dehydrogenases/reductases (SDR) family.</text>
</comment>
<feature type="binding site" evidence="9">
    <location>
        <begin position="12"/>
        <end position="15"/>
    </location>
    <ligand>
        <name>NADP(+)</name>
        <dbReference type="ChEBI" id="CHEBI:58349"/>
    </ligand>
</feature>
<feature type="binding site" evidence="9">
    <location>
        <position position="192"/>
    </location>
    <ligand>
        <name>NADP(+)</name>
        <dbReference type="ChEBI" id="CHEBI:58349"/>
    </ligand>
</feature>
<dbReference type="SUPFAM" id="SSF51735">
    <property type="entry name" value="NAD(P)-binding Rossmann-fold domains"/>
    <property type="match status" value="1"/>
</dbReference>
<evidence type="ECO:0000256" key="8">
    <source>
        <dbReference type="PIRSR" id="PIRSR611284-1"/>
    </source>
</evidence>
<dbReference type="FunFam" id="3.40.50.720:FF:000115">
    <property type="entry name" value="3-oxoacyl-[acyl-carrier-protein] reductase FabG"/>
    <property type="match status" value="1"/>
</dbReference>
<keyword evidence="6" id="KW-0753">Steroid metabolism</keyword>
<evidence type="ECO:0000256" key="6">
    <source>
        <dbReference type="ARBA" id="ARBA00023221"/>
    </source>
</evidence>
<dbReference type="PROSITE" id="PS00061">
    <property type="entry name" value="ADH_SHORT"/>
    <property type="match status" value="1"/>
</dbReference>
<sequence length="251" mass="27343">MNFSGENVVITGSSRGIGAACARKFAEQGANLMLNYYSDDSQARVEELIDEFENLENSGRIISRQADVSDSEEAEDLIKTSLNEFESIDILINNAGITRDGLFMRMKEEDWRDVIDVNLNGVYNCTHAAIRSMIKNRSGSIINMTSIVAMIGNPGQSNYAASKAGIIGFTRSLAREVASRNININAVAPGFIKTDMTDDMPESAREEMLSNIPLAREGKPEEVADTVLFLSSDLAQYITGEVIKVTGGLGI</sequence>
<comment type="catalytic activity">
    <reaction evidence="7 10">
        <text>a (3R)-hydroxyacyl-[ACP] + NADP(+) = a 3-oxoacyl-[ACP] + NADPH + H(+)</text>
        <dbReference type="Rhea" id="RHEA:17397"/>
        <dbReference type="Rhea" id="RHEA-COMP:9916"/>
        <dbReference type="Rhea" id="RHEA-COMP:9945"/>
        <dbReference type="ChEBI" id="CHEBI:15378"/>
        <dbReference type="ChEBI" id="CHEBI:57783"/>
        <dbReference type="ChEBI" id="CHEBI:58349"/>
        <dbReference type="ChEBI" id="CHEBI:78776"/>
        <dbReference type="ChEBI" id="CHEBI:78827"/>
        <dbReference type="EC" id="1.1.1.100"/>
    </reaction>
</comment>
<dbReference type="GO" id="GO:0006633">
    <property type="term" value="P:fatty acid biosynthetic process"/>
    <property type="evidence" value="ECO:0007669"/>
    <property type="project" value="UniProtKB-UniPathway"/>
</dbReference>
<dbReference type="PRINTS" id="PR00081">
    <property type="entry name" value="GDHRDH"/>
</dbReference>
<dbReference type="Proteomes" id="UP000199476">
    <property type="component" value="Unassembled WGS sequence"/>
</dbReference>
<evidence type="ECO:0000256" key="7">
    <source>
        <dbReference type="ARBA" id="ARBA00048508"/>
    </source>
</evidence>
<dbReference type="InterPro" id="IPR011284">
    <property type="entry name" value="3oxo_ACP_reduc"/>
</dbReference>
<dbReference type="PRINTS" id="PR00080">
    <property type="entry name" value="SDRFAMILY"/>
</dbReference>
<dbReference type="EC" id="1.1.1.100" evidence="3 10"/>
<dbReference type="GO" id="GO:0051287">
    <property type="term" value="F:NAD binding"/>
    <property type="evidence" value="ECO:0007669"/>
    <property type="project" value="UniProtKB-UniRule"/>
</dbReference>
<dbReference type="InterPro" id="IPR036291">
    <property type="entry name" value="NAD(P)-bd_dom_sf"/>
</dbReference>
<dbReference type="AlphaFoldDB" id="A0A1G9NT98"/>
<dbReference type="CDD" id="cd05333">
    <property type="entry name" value="BKR_SDR_c"/>
    <property type="match status" value="1"/>
</dbReference>
<dbReference type="STRING" id="321763.SAMN04488692_11125"/>
<evidence type="ECO:0000256" key="2">
    <source>
        <dbReference type="ARBA" id="ARBA00006484"/>
    </source>
</evidence>
<dbReference type="OrthoDB" id="9803333at2"/>
<comment type="subunit">
    <text evidence="10">Homotetramer.</text>
</comment>
<keyword evidence="5 10" id="KW-0560">Oxidoreductase</keyword>
<dbReference type="EMBL" id="FNGO01000011">
    <property type="protein sequence ID" value="SDL89792.1"/>
    <property type="molecule type" value="Genomic_DNA"/>
</dbReference>
<gene>
    <name evidence="12" type="ORF">SAMN04488692_11125</name>
</gene>
<name>A0A1G9NT98_9FIRM</name>
<proteinExistence type="inferred from homology"/>
<dbReference type="GO" id="GO:0004316">
    <property type="term" value="F:3-oxoacyl-[acyl-carrier-protein] reductase (NADPH) activity"/>
    <property type="evidence" value="ECO:0007669"/>
    <property type="project" value="UniProtKB-UniRule"/>
</dbReference>
<dbReference type="Pfam" id="PF13561">
    <property type="entry name" value="adh_short_C2"/>
    <property type="match status" value="1"/>
</dbReference>
<dbReference type="NCBIfam" id="NF005559">
    <property type="entry name" value="PRK07231.1"/>
    <property type="match status" value="1"/>
</dbReference>
<keyword evidence="10" id="KW-0276">Fatty acid metabolism</keyword>
<protein>
    <recommendedName>
        <fullName evidence="3 10">3-oxoacyl-[acyl-carrier-protein] reductase</fullName>
        <ecNumber evidence="3 10">1.1.1.100</ecNumber>
    </recommendedName>
</protein>
<dbReference type="Gene3D" id="3.40.50.720">
    <property type="entry name" value="NAD(P)-binding Rossmann-like Domain"/>
    <property type="match status" value="1"/>
</dbReference>
<reference evidence="12 13" key="1">
    <citation type="submission" date="2016-10" db="EMBL/GenBank/DDBJ databases">
        <authorList>
            <person name="de Groot N.N."/>
        </authorList>
    </citation>
    <scope>NUCLEOTIDE SEQUENCE [LARGE SCALE GENOMIC DNA]</scope>
    <source>
        <strain evidence="12 13">SLAS-1</strain>
    </source>
</reference>
<comment type="pathway">
    <text evidence="1 10">Lipid metabolism; fatty acid biosynthesis.</text>
</comment>
<feature type="binding site" evidence="9">
    <location>
        <begin position="159"/>
        <end position="163"/>
    </location>
    <ligand>
        <name>NADP(+)</name>
        <dbReference type="ChEBI" id="CHEBI:58349"/>
    </ligand>
</feature>